<evidence type="ECO:0000256" key="11">
    <source>
        <dbReference type="ARBA" id="ARBA00022968"/>
    </source>
</evidence>
<keyword evidence="8" id="KW-0479">Metal-binding</keyword>
<evidence type="ECO:0000256" key="5">
    <source>
        <dbReference type="ARBA" id="ARBA00022475"/>
    </source>
</evidence>
<dbReference type="InterPro" id="IPR007365">
    <property type="entry name" value="TFR-like_dimer_dom"/>
</dbReference>
<evidence type="ECO:0000256" key="16">
    <source>
        <dbReference type="ARBA" id="ARBA00023180"/>
    </source>
</evidence>
<keyword evidence="14" id="KW-0482">Metalloprotease</keyword>
<dbReference type="FunFam" id="3.40.630.10:FF:000089">
    <property type="entry name" value="N-acetylated alpha-linked acidic dipeptidase like 1"/>
    <property type="match status" value="1"/>
</dbReference>
<dbReference type="CDD" id="cd02121">
    <property type="entry name" value="PA_GCPII_like"/>
    <property type="match status" value="1"/>
</dbReference>
<evidence type="ECO:0000259" key="22">
    <source>
        <dbReference type="Pfam" id="PF04389"/>
    </source>
</evidence>
<evidence type="ECO:0000256" key="12">
    <source>
        <dbReference type="ARBA" id="ARBA00022989"/>
    </source>
</evidence>
<feature type="domain" description="Transferrin receptor-like dimerisation" evidence="21">
    <location>
        <begin position="674"/>
        <end position="794"/>
    </location>
</feature>
<dbReference type="GO" id="GO:0046872">
    <property type="term" value="F:metal ion binding"/>
    <property type="evidence" value="ECO:0007669"/>
    <property type="project" value="UniProtKB-KW"/>
</dbReference>
<dbReference type="Pfam" id="PF02225">
    <property type="entry name" value="PA"/>
    <property type="match status" value="1"/>
</dbReference>
<evidence type="ECO:0000256" key="4">
    <source>
        <dbReference type="ARBA" id="ARBA00011738"/>
    </source>
</evidence>
<keyword evidence="11" id="KW-0735">Signal-anchor</keyword>
<dbReference type="FunFam" id="1.20.930.40:FF:000001">
    <property type="entry name" value="N-acetylated-alpha-linked acidic dipeptidase 2"/>
    <property type="match status" value="1"/>
</dbReference>
<evidence type="ECO:0000256" key="10">
    <source>
        <dbReference type="ARBA" id="ARBA00022833"/>
    </source>
</evidence>
<evidence type="ECO:0000313" key="24">
    <source>
        <dbReference type="Proteomes" id="UP001152320"/>
    </source>
</evidence>
<evidence type="ECO:0000256" key="14">
    <source>
        <dbReference type="ARBA" id="ARBA00023049"/>
    </source>
</evidence>
<dbReference type="EC" id="3.4.17.21" evidence="18"/>
<dbReference type="InterPro" id="IPR036757">
    <property type="entry name" value="TFR-like_dimer_dom_sf"/>
</dbReference>
<name>A0A9Q1HGJ9_HOLLE</name>
<keyword evidence="13" id="KW-0224">Dipeptidase</keyword>
<reference evidence="23" key="1">
    <citation type="submission" date="2021-10" db="EMBL/GenBank/DDBJ databases">
        <title>Tropical sea cucumber genome reveals ecological adaptation and Cuvierian tubules defense mechanism.</title>
        <authorList>
            <person name="Chen T."/>
        </authorList>
    </citation>
    <scope>NUCLEOTIDE SEQUENCE</scope>
    <source>
        <strain evidence="23">Nanhai2018</strain>
        <tissue evidence="23">Muscle</tissue>
    </source>
</reference>
<dbReference type="SUPFAM" id="SSF47672">
    <property type="entry name" value="Transferrin receptor-like dimerisation domain"/>
    <property type="match status" value="1"/>
</dbReference>
<keyword evidence="12 19" id="KW-1133">Transmembrane helix</keyword>
<evidence type="ECO:0000256" key="15">
    <source>
        <dbReference type="ARBA" id="ARBA00023136"/>
    </source>
</evidence>
<comment type="subcellular location">
    <subcellularLocation>
        <location evidence="2">Cell membrane</location>
        <topology evidence="2">Single-pass type II membrane protein</topology>
    </subcellularLocation>
</comment>
<comment type="catalytic activity">
    <reaction evidence="17">
        <text>Release of an unsubstituted, C-terminal glutamyl residue, typically from Ac-Asp-Glu or folylpoly-gamma-glutamates.</text>
        <dbReference type="EC" id="3.4.17.21"/>
    </reaction>
</comment>
<dbReference type="PANTHER" id="PTHR10404:SF77">
    <property type="entry name" value="GLUTAMATE CARBOXYPEPTIDASE 2 HOMOLOG"/>
    <property type="match status" value="1"/>
</dbReference>
<protein>
    <recommendedName>
        <fullName evidence="18">glutamate carboxypeptidase II</fullName>
        <ecNumber evidence="18">3.4.17.21</ecNumber>
    </recommendedName>
</protein>
<feature type="domain" description="PA" evidence="20">
    <location>
        <begin position="228"/>
        <end position="314"/>
    </location>
</feature>
<feature type="transmembrane region" description="Helical" evidence="19">
    <location>
        <begin position="66"/>
        <end position="87"/>
    </location>
</feature>
<dbReference type="SUPFAM" id="SSF53187">
    <property type="entry name" value="Zn-dependent exopeptidases"/>
    <property type="match status" value="1"/>
</dbReference>
<keyword evidence="6" id="KW-0645">Protease</keyword>
<dbReference type="GO" id="GO:0016805">
    <property type="term" value="F:dipeptidase activity"/>
    <property type="evidence" value="ECO:0007669"/>
    <property type="project" value="UniProtKB-KW"/>
</dbReference>
<dbReference type="GO" id="GO:0006508">
    <property type="term" value="P:proteolysis"/>
    <property type="evidence" value="ECO:0007669"/>
    <property type="project" value="UniProtKB-KW"/>
</dbReference>
<keyword evidence="16" id="KW-0325">Glycoprotein</keyword>
<comment type="subunit">
    <text evidence="4">Homodimer.</text>
</comment>
<keyword evidence="5" id="KW-1003">Cell membrane</keyword>
<keyword evidence="10" id="KW-0862">Zinc</keyword>
<keyword evidence="7 19" id="KW-0812">Transmembrane</keyword>
<accession>A0A9Q1HGJ9</accession>
<dbReference type="OrthoDB" id="5841748at2759"/>
<gene>
    <name evidence="23" type="ORF">HOLleu_08759</name>
</gene>
<dbReference type="InterPro" id="IPR039373">
    <property type="entry name" value="Peptidase_M28B"/>
</dbReference>
<evidence type="ECO:0000313" key="23">
    <source>
        <dbReference type="EMBL" id="KAJ8045704.1"/>
    </source>
</evidence>
<evidence type="ECO:0000256" key="1">
    <source>
        <dbReference type="ARBA" id="ARBA00001947"/>
    </source>
</evidence>
<dbReference type="InterPro" id="IPR003137">
    <property type="entry name" value="PA_domain"/>
</dbReference>
<dbReference type="CDD" id="cd08022">
    <property type="entry name" value="M28_PSMA_like"/>
    <property type="match status" value="1"/>
</dbReference>
<evidence type="ECO:0000256" key="19">
    <source>
        <dbReference type="SAM" id="Phobius"/>
    </source>
</evidence>
<evidence type="ECO:0000256" key="6">
    <source>
        <dbReference type="ARBA" id="ARBA00022670"/>
    </source>
</evidence>
<dbReference type="GO" id="GO:0004181">
    <property type="term" value="F:metallocarboxypeptidase activity"/>
    <property type="evidence" value="ECO:0007669"/>
    <property type="project" value="UniProtKB-EC"/>
</dbReference>
<dbReference type="Gene3D" id="3.40.630.10">
    <property type="entry name" value="Zn peptidases"/>
    <property type="match status" value="1"/>
</dbReference>
<organism evidence="23 24">
    <name type="scientific">Holothuria leucospilota</name>
    <name type="common">Black long sea cucumber</name>
    <name type="synonym">Mertensiothuria leucospilota</name>
    <dbReference type="NCBI Taxonomy" id="206669"/>
    <lineage>
        <taxon>Eukaryota</taxon>
        <taxon>Metazoa</taxon>
        <taxon>Echinodermata</taxon>
        <taxon>Eleutherozoa</taxon>
        <taxon>Echinozoa</taxon>
        <taxon>Holothuroidea</taxon>
        <taxon>Aspidochirotacea</taxon>
        <taxon>Aspidochirotida</taxon>
        <taxon>Holothuriidae</taxon>
        <taxon>Holothuria</taxon>
    </lineage>
</organism>
<sequence>MTTCQYEPLQNLASTQHSAANSREQDYEQFSNDYDVDDFSVDVKSTSSRFRGSKMGYSEGMSTSKVVLISILVAAVGIGLGVIIGWFSSQANFPEVTEAFKAWEAALEESDETEVRNMILEEMNAENIREFLRYMTRKPHLAGTPADKENADYVKDLWDQQGLDSATIVPYDVLLSYPDEEKPNFVNILDVNGSIFFQSQREEADLDGSPHEDTVFPFNAYAPAGLVDGELIYVNYARAEDFKKLEDELHINASGKIVLARYGKIYRGNKENEAWLRGAKGLIIYSDPADYAIEGSSEVYPNTWYLPESGVQRGSVFRPSGDPLTPAYPATENAFRESEDNVDLPHIPVQPISYGDAIHILREMEGDDVPDEWKGSLDVPYKLGPGLANGRKIQLDVNNKNVRRQTYNVIGMIRGSLEPDRYVLVGNHRDAWVFGAVDPSSGTAALLELTRVLGKLVKEGKWRPRRTIVFCSWGSEEHSLIGSTEWAEEFARTIGERAVAYINVDIAVQGNYTFRLKATPNLYDAVFDATKKVSDAPFPGHSSTVYDTWLERDLDDSTNKPYVSNVGSGSDYAVLLNRLGVSAVDLRYTYDYNLGLSSYPLYHSMYETFHLMNDIMDPSFEYHLALTRVWGELTRNLADSLILPLKGSEYGFKMRRSLDALKNEYQDQIEARGLSFDAIDAGLNFFTAAAQQLEAEINLKAYEDDPFAVRKMNDKLMLMERAFIDPLGLPGQPLVRHVIFAPSSKDSYFGDAFPGITDLLYDINNGQDNDAKWSELEKHMSVVAFTLQSAAATLINEGQLVTRP</sequence>
<proteinExistence type="inferred from homology"/>
<dbReference type="SUPFAM" id="SSF52025">
    <property type="entry name" value="PA domain"/>
    <property type="match status" value="1"/>
</dbReference>
<dbReference type="Gene3D" id="3.50.30.30">
    <property type="match status" value="1"/>
</dbReference>
<dbReference type="Proteomes" id="UP001152320">
    <property type="component" value="Chromosome 3"/>
</dbReference>
<evidence type="ECO:0000256" key="18">
    <source>
        <dbReference type="ARBA" id="ARBA00066561"/>
    </source>
</evidence>
<dbReference type="FunFam" id="3.50.30.30:FF:000002">
    <property type="entry name" value="N-acetylated-alpha-linked acidic dipeptidase 2"/>
    <property type="match status" value="1"/>
</dbReference>
<dbReference type="PANTHER" id="PTHR10404">
    <property type="entry name" value="N-ACETYLATED-ALPHA-LINKED ACIDIC DIPEPTIDASE"/>
    <property type="match status" value="1"/>
</dbReference>
<dbReference type="InterPro" id="IPR046450">
    <property type="entry name" value="PA_dom_sf"/>
</dbReference>
<dbReference type="AlphaFoldDB" id="A0A9Q1HGJ9"/>
<keyword evidence="24" id="KW-1185">Reference proteome</keyword>
<keyword evidence="15 19" id="KW-0472">Membrane</keyword>
<evidence type="ECO:0000259" key="21">
    <source>
        <dbReference type="Pfam" id="PF04253"/>
    </source>
</evidence>
<dbReference type="InterPro" id="IPR007484">
    <property type="entry name" value="Peptidase_M28"/>
</dbReference>
<evidence type="ECO:0000256" key="9">
    <source>
        <dbReference type="ARBA" id="ARBA00022801"/>
    </source>
</evidence>
<evidence type="ECO:0000256" key="13">
    <source>
        <dbReference type="ARBA" id="ARBA00022997"/>
    </source>
</evidence>
<comment type="caution">
    <text evidence="23">The sequence shown here is derived from an EMBL/GenBank/DDBJ whole genome shotgun (WGS) entry which is preliminary data.</text>
</comment>
<dbReference type="EMBL" id="JAIZAY010000003">
    <property type="protein sequence ID" value="KAJ8045704.1"/>
    <property type="molecule type" value="Genomic_DNA"/>
</dbReference>
<evidence type="ECO:0000256" key="7">
    <source>
        <dbReference type="ARBA" id="ARBA00022692"/>
    </source>
</evidence>
<evidence type="ECO:0000256" key="3">
    <source>
        <dbReference type="ARBA" id="ARBA00005634"/>
    </source>
</evidence>
<comment type="cofactor">
    <cofactor evidence="1">
        <name>Zn(2+)</name>
        <dbReference type="ChEBI" id="CHEBI:29105"/>
    </cofactor>
</comment>
<evidence type="ECO:0000256" key="8">
    <source>
        <dbReference type="ARBA" id="ARBA00022723"/>
    </source>
</evidence>
<dbReference type="Pfam" id="PF04253">
    <property type="entry name" value="TFR_dimer"/>
    <property type="match status" value="1"/>
</dbReference>
<feature type="domain" description="Peptidase M28" evidence="22">
    <location>
        <begin position="408"/>
        <end position="535"/>
    </location>
</feature>
<evidence type="ECO:0000256" key="17">
    <source>
        <dbReference type="ARBA" id="ARBA00052003"/>
    </source>
</evidence>
<evidence type="ECO:0000256" key="2">
    <source>
        <dbReference type="ARBA" id="ARBA00004401"/>
    </source>
</evidence>
<dbReference type="Pfam" id="PF04389">
    <property type="entry name" value="Peptidase_M28"/>
    <property type="match status" value="1"/>
</dbReference>
<evidence type="ECO:0000259" key="20">
    <source>
        <dbReference type="Pfam" id="PF02225"/>
    </source>
</evidence>
<dbReference type="Gene3D" id="1.20.930.40">
    <property type="entry name" value="Transferrin receptor-like, dimerisation domain"/>
    <property type="match status" value="1"/>
</dbReference>
<dbReference type="GO" id="GO:0005886">
    <property type="term" value="C:plasma membrane"/>
    <property type="evidence" value="ECO:0007669"/>
    <property type="project" value="UniProtKB-SubCell"/>
</dbReference>
<keyword evidence="9" id="KW-0378">Hydrolase</keyword>
<comment type="similarity">
    <text evidence="3">Belongs to the peptidase M28 family. M28B subfamily.</text>
</comment>